<dbReference type="PIRSF" id="PIRSF004505">
    <property type="entry name" value="MT_bac"/>
    <property type="match status" value="1"/>
</dbReference>
<dbReference type="InterPro" id="IPR029028">
    <property type="entry name" value="Alpha/beta_knot_MTases"/>
</dbReference>
<dbReference type="InterPro" id="IPR003742">
    <property type="entry name" value="RlmH-like"/>
</dbReference>
<evidence type="ECO:0000256" key="2">
    <source>
        <dbReference type="ARBA" id="ARBA00022679"/>
    </source>
</evidence>
<dbReference type="SUPFAM" id="SSF75217">
    <property type="entry name" value="alpha/beta knot"/>
    <property type="match status" value="1"/>
</dbReference>
<keyword evidence="5" id="KW-0698">rRNA processing</keyword>
<dbReference type="PANTHER" id="PTHR33603:SF1">
    <property type="entry name" value="RIBOSOMAL RNA LARGE SUBUNIT METHYLTRANSFERASE H"/>
    <property type="match status" value="1"/>
</dbReference>
<evidence type="ECO:0000313" key="7">
    <source>
        <dbReference type="Proteomes" id="UP000263993"/>
    </source>
</evidence>
<evidence type="ECO:0000256" key="5">
    <source>
        <dbReference type="HAMAP-Rule" id="MF_00658"/>
    </source>
</evidence>
<keyword evidence="1 5" id="KW-0489">Methyltransferase</keyword>
<evidence type="ECO:0000256" key="3">
    <source>
        <dbReference type="ARBA" id="ARBA00022691"/>
    </source>
</evidence>
<comment type="catalytic activity">
    <reaction evidence="5">
        <text>pseudouridine(1915) in 23S rRNA + S-adenosyl-L-methionine = N(3)-methylpseudouridine(1915) in 23S rRNA + S-adenosyl-L-homocysteine + H(+)</text>
        <dbReference type="Rhea" id="RHEA:42752"/>
        <dbReference type="Rhea" id="RHEA-COMP:10221"/>
        <dbReference type="Rhea" id="RHEA-COMP:10222"/>
        <dbReference type="ChEBI" id="CHEBI:15378"/>
        <dbReference type="ChEBI" id="CHEBI:57856"/>
        <dbReference type="ChEBI" id="CHEBI:59789"/>
        <dbReference type="ChEBI" id="CHEBI:65314"/>
        <dbReference type="ChEBI" id="CHEBI:74486"/>
        <dbReference type="EC" id="2.1.1.177"/>
    </reaction>
</comment>
<protein>
    <recommendedName>
        <fullName evidence="5">Ribosomal RNA large subunit methyltransferase H</fullName>
        <ecNumber evidence="5">2.1.1.177</ecNumber>
    </recommendedName>
    <alternativeName>
        <fullName evidence="5">23S rRNA (pseudouridine1915-N3)-methyltransferase</fullName>
    </alternativeName>
    <alternativeName>
        <fullName evidence="5">23S rRNA m3Psi1915 methyltransferase</fullName>
    </alternativeName>
    <alternativeName>
        <fullName evidence="5">rRNA (pseudouridine-N3-)-methyltransferase RlmH</fullName>
    </alternativeName>
</protein>
<feature type="binding site" evidence="5">
    <location>
        <position position="107"/>
    </location>
    <ligand>
        <name>S-adenosyl-L-methionine</name>
        <dbReference type="ChEBI" id="CHEBI:59789"/>
    </ligand>
</feature>
<proteinExistence type="inferred from homology"/>
<dbReference type="EMBL" id="QRGO01000001">
    <property type="protein sequence ID" value="RDV04261.1"/>
    <property type="molecule type" value="Genomic_DNA"/>
</dbReference>
<dbReference type="GO" id="GO:0005737">
    <property type="term" value="C:cytoplasm"/>
    <property type="evidence" value="ECO:0007669"/>
    <property type="project" value="UniProtKB-SubCell"/>
</dbReference>
<feature type="binding site" evidence="5">
    <location>
        <position position="75"/>
    </location>
    <ligand>
        <name>S-adenosyl-L-methionine</name>
        <dbReference type="ChEBI" id="CHEBI:59789"/>
    </ligand>
</feature>
<dbReference type="AlphaFoldDB" id="A0A371BA86"/>
<name>A0A371BA86_9BRAD</name>
<dbReference type="HAMAP" id="MF_00658">
    <property type="entry name" value="23SrRNA_methyltr_H"/>
    <property type="match status" value="1"/>
</dbReference>
<sequence>MRIIVAAIGRLKGPESELAERYAKRATQSGRSLGWKSVEVVEIRESRADEAMKRMMEESIALANVIPQGAAVVLLDEKGDALGSQAFATELATWRENNKPAVVFMIGGADGLAASLRDKADLRLSFGKATWPHQLVRAMVLEQLYRATTILSGHPYHRV</sequence>
<evidence type="ECO:0000256" key="1">
    <source>
        <dbReference type="ARBA" id="ARBA00022603"/>
    </source>
</evidence>
<comment type="caution">
    <text evidence="6">The sequence shown here is derived from an EMBL/GenBank/DDBJ whole genome shotgun (WGS) entry which is preliminary data.</text>
</comment>
<dbReference type="OrthoDB" id="9806643at2"/>
<accession>A0A371BA86</accession>
<keyword evidence="3 5" id="KW-0949">S-adenosyl-L-methionine</keyword>
<evidence type="ECO:0000313" key="6">
    <source>
        <dbReference type="EMBL" id="RDV04261.1"/>
    </source>
</evidence>
<dbReference type="InterPro" id="IPR029026">
    <property type="entry name" value="tRNA_m1G_MTases_N"/>
</dbReference>
<keyword evidence="7" id="KW-1185">Reference proteome</keyword>
<dbReference type="Pfam" id="PF02590">
    <property type="entry name" value="SPOUT_MTase"/>
    <property type="match status" value="1"/>
</dbReference>
<comment type="subcellular location">
    <subcellularLocation>
        <location evidence="5">Cytoplasm</location>
    </subcellularLocation>
</comment>
<comment type="similarity">
    <text evidence="4 5">Belongs to the RNA methyltransferase RlmH family.</text>
</comment>
<dbReference type="RefSeq" id="WP_115516288.1">
    <property type="nucleotide sequence ID" value="NZ_QRGO01000001.1"/>
</dbReference>
<dbReference type="Gene3D" id="3.40.1280.10">
    <property type="match status" value="1"/>
</dbReference>
<evidence type="ECO:0000256" key="4">
    <source>
        <dbReference type="ARBA" id="ARBA00038303"/>
    </source>
</evidence>
<reference evidence="7" key="1">
    <citation type="submission" date="2018-08" db="EMBL/GenBank/DDBJ databases">
        <authorList>
            <person name="Kim S.-J."/>
            <person name="Jung G.-Y."/>
        </authorList>
    </citation>
    <scope>NUCLEOTIDE SEQUENCE [LARGE SCALE GENOMIC DNA]</scope>
    <source>
        <strain evidence="7">GY_H</strain>
    </source>
</reference>
<organism evidence="6 7">
    <name type="scientific">Undibacter mobilis</name>
    <dbReference type="NCBI Taxonomy" id="2292256"/>
    <lineage>
        <taxon>Bacteria</taxon>
        <taxon>Pseudomonadati</taxon>
        <taxon>Pseudomonadota</taxon>
        <taxon>Alphaproteobacteria</taxon>
        <taxon>Hyphomicrobiales</taxon>
        <taxon>Nitrobacteraceae</taxon>
        <taxon>Undibacter</taxon>
    </lineage>
</organism>
<keyword evidence="2 5" id="KW-0808">Transferase</keyword>
<dbReference type="NCBIfam" id="NF000991">
    <property type="entry name" value="PRK00103.2-5"/>
    <property type="match status" value="1"/>
</dbReference>
<dbReference type="Proteomes" id="UP000263993">
    <property type="component" value="Unassembled WGS sequence"/>
</dbReference>
<keyword evidence="5" id="KW-0963">Cytoplasm</keyword>
<dbReference type="EC" id="2.1.1.177" evidence="5"/>
<comment type="function">
    <text evidence="5">Specifically methylates the pseudouridine at position 1915 (m3Psi1915) in 23S rRNA.</text>
</comment>
<dbReference type="CDD" id="cd18081">
    <property type="entry name" value="RlmH-like"/>
    <property type="match status" value="1"/>
</dbReference>
<comment type="caution">
    <text evidence="5">Lacks conserved residue(s) required for the propagation of feature annotation.</text>
</comment>
<comment type="subunit">
    <text evidence="5">Homodimer.</text>
</comment>
<gene>
    <name evidence="5" type="primary">rlmH</name>
    <name evidence="6" type="ORF">DXH78_06490</name>
</gene>
<dbReference type="GO" id="GO:0070038">
    <property type="term" value="F:rRNA (pseudouridine-N3-)-methyltransferase activity"/>
    <property type="evidence" value="ECO:0007669"/>
    <property type="project" value="UniProtKB-UniRule"/>
</dbReference>
<dbReference type="NCBIfam" id="NF000989">
    <property type="entry name" value="PRK00103.2-3"/>
    <property type="match status" value="1"/>
</dbReference>
<dbReference type="PANTHER" id="PTHR33603">
    <property type="entry name" value="METHYLTRANSFERASE"/>
    <property type="match status" value="1"/>
</dbReference>